<organism evidence="1 2">
    <name type="scientific">Paludifilum halophilum</name>
    <dbReference type="NCBI Taxonomy" id="1642702"/>
    <lineage>
        <taxon>Bacteria</taxon>
        <taxon>Bacillati</taxon>
        <taxon>Bacillota</taxon>
        <taxon>Bacilli</taxon>
        <taxon>Bacillales</taxon>
        <taxon>Thermoactinomycetaceae</taxon>
        <taxon>Paludifilum</taxon>
    </lineage>
</organism>
<accession>A0A235B9M2</accession>
<protein>
    <submittedName>
        <fullName evidence="1">Uncharacterized protein</fullName>
    </submittedName>
</protein>
<dbReference type="Proteomes" id="UP000215459">
    <property type="component" value="Unassembled WGS sequence"/>
</dbReference>
<dbReference type="AlphaFoldDB" id="A0A235B9M2"/>
<dbReference type="SUPFAM" id="SSF52540">
    <property type="entry name" value="P-loop containing nucleoside triphosphate hydrolases"/>
    <property type="match status" value="1"/>
</dbReference>
<evidence type="ECO:0000313" key="1">
    <source>
        <dbReference type="EMBL" id="OYD08922.1"/>
    </source>
</evidence>
<dbReference type="PIRSF" id="PIRSF029407">
    <property type="entry name" value="UCP029407"/>
    <property type="match status" value="1"/>
</dbReference>
<evidence type="ECO:0000313" key="2">
    <source>
        <dbReference type="Proteomes" id="UP000215459"/>
    </source>
</evidence>
<dbReference type="Gene3D" id="3.40.50.300">
    <property type="entry name" value="P-loop containing nucleotide triphosphate hydrolases"/>
    <property type="match status" value="1"/>
</dbReference>
<dbReference type="RefSeq" id="WP_094263270.1">
    <property type="nucleotide sequence ID" value="NZ_NOWF01000002.1"/>
</dbReference>
<dbReference type="OrthoDB" id="9816424at2"/>
<dbReference type="InterPro" id="IPR014556">
    <property type="entry name" value="UCP029407"/>
</dbReference>
<sequence length="299" mass="34789">MTVNRSKAICILGMHRSGTSVMSRAVNLLGADLGNRSKLLPPGKANPKGFWEHTGMIRCNHRILRTFSRSWDTVEPLPDRWWKSPRVQPLREELRNLVERDFSGKRLWAWKDPRTCLVLPLWQSILSELDTELCHVIVVRNPLDVAASLKERNGFPMKKSLNLWAHYTLSSLFWTIGTKRVVVHYDRLLRDWEPQLKKVASVLDIPWPKTEGKLKKGMNSFLDPNLQHSQSSLKQLKAEKVSQPIQKIYRLSLQAARNEDMLRKKKFNEQVKHLYHGFRMTAKPSHQHSLTVARQRAIR</sequence>
<keyword evidence="2" id="KW-1185">Reference proteome</keyword>
<dbReference type="EMBL" id="NOWF01000002">
    <property type="protein sequence ID" value="OYD08922.1"/>
    <property type="molecule type" value="Genomic_DNA"/>
</dbReference>
<comment type="caution">
    <text evidence="1">The sequence shown here is derived from an EMBL/GenBank/DDBJ whole genome shotgun (WGS) entry which is preliminary data.</text>
</comment>
<reference evidence="1 2" key="1">
    <citation type="submission" date="2017-07" db="EMBL/GenBank/DDBJ databases">
        <title>The genome sequence of Paludifilum halophilum highlights mechanisms for microbial adaptation to high salt environemnts.</title>
        <authorList>
            <person name="Belbahri L."/>
        </authorList>
    </citation>
    <scope>NUCLEOTIDE SEQUENCE [LARGE SCALE GENOMIC DNA]</scope>
    <source>
        <strain evidence="1 2">DSM 102817</strain>
    </source>
</reference>
<name>A0A235B9M2_9BACL</name>
<gene>
    <name evidence="1" type="ORF">CHM34_03845</name>
</gene>
<proteinExistence type="predicted"/>
<dbReference type="InterPro" id="IPR027417">
    <property type="entry name" value="P-loop_NTPase"/>
</dbReference>